<gene>
    <name evidence="8" type="ORF">KC820_05135</name>
</gene>
<dbReference type="InterPro" id="IPR020550">
    <property type="entry name" value="Inositol_monophosphatase_CS"/>
</dbReference>
<evidence type="ECO:0000313" key="8">
    <source>
        <dbReference type="EMBL" id="MBR7553537.1"/>
    </source>
</evidence>
<dbReference type="Proteomes" id="UP000675431">
    <property type="component" value="Unassembled WGS sequence"/>
</dbReference>
<keyword evidence="9" id="KW-1185">Reference proteome</keyword>
<dbReference type="GO" id="GO:0006020">
    <property type="term" value="P:inositol metabolic process"/>
    <property type="evidence" value="ECO:0007669"/>
    <property type="project" value="TreeGrafter"/>
</dbReference>
<reference evidence="8 9" key="1">
    <citation type="submission" date="2021-04" db="EMBL/GenBank/DDBJ databases">
        <title>Allobacillus sp. nov. SKP8-2 isolated from shrimp paste.</title>
        <authorList>
            <person name="Tanasupawat S."/>
            <person name="Yiamsombat S."/>
            <person name="Kanchanasin P."/>
            <person name="Kuncharoen N."/>
        </authorList>
    </citation>
    <scope>NUCLEOTIDE SEQUENCE [LARGE SCALE GENOMIC DNA]</scope>
    <source>
        <strain evidence="8 9">SKP8-2</strain>
    </source>
</reference>
<dbReference type="PROSITE" id="PS00630">
    <property type="entry name" value="IMP_2"/>
    <property type="match status" value="1"/>
</dbReference>
<dbReference type="PANTHER" id="PTHR20854">
    <property type="entry name" value="INOSITOL MONOPHOSPHATASE"/>
    <property type="match status" value="1"/>
</dbReference>
<evidence type="ECO:0000313" key="9">
    <source>
        <dbReference type="Proteomes" id="UP000675431"/>
    </source>
</evidence>
<dbReference type="GO" id="GO:0046854">
    <property type="term" value="P:phosphatidylinositol phosphate biosynthetic process"/>
    <property type="evidence" value="ECO:0007669"/>
    <property type="project" value="InterPro"/>
</dbReference>
<evidence type="ECO:0000256" key="7">
    <source>
        <dbReference type="PIRSR" id="PIRSR600760-2"/>
    </source>
</evidence>
<feature type="binding site" evidence="7">
    <location>
        <position position="71"/>
    </location>
    <ligand>
        <name>Mg(2+)</name>
        <dbReference type="ChEBI" id="CHEBI:18420"/>
        <label>1</label>
        <note>catalytic</note>
    </ligand>
</feature>
<dbReference type="PROSITE" id="PS00629">
    <property type="entry name" value="IMP_1"/>
    <property type="match status" value="1"/>
</dbReference>
<dbReference type="GO" id="GO:0007165">
    <property type="term" value="P:signal transduction"/>
    <property type="evidence" value="ECO:0007669"/>
    <property type="project" value="TreeGrafter"/>
</dbReference>
<name>A0A941HT29_9BACI</name>
<protein>
    <recommendedName>
        <fullName evidence="3">inositol-phosphate phosphatase</fullName>
        <ecNumber evidence="3">3.1.3.25</ecNumber>
    </recommendedName>
</protein>
<feature type="binding site" evidence="7">
    <location>
        <position position="217"/>
    </location>
    <ligand>
        <name>Mg(2+)</name>
        <dbReference type="ChEBI" id="CHEBI:18420"/>
        <label>1</label>
        <note>catalytic</note>
    </ligand>
</feature>
<keyword evidence="6 7" id="KW-0460">Magnesium</keyword>
<dbReference type="SUPFAM" id="SSF56655">
    <property type="entry name" value="Carbohydrate phosphatase"/>
    <property type="match status" value="1"/>
</dbReference>
<dbReference type="PANTHER" id="PTHR20854:SF4">
    <property type="entry name" value="INOSITOL-1-MONOPHOSPHATASE-RELATED"/>
    <property type="match status" value="1"/>
</dbReference>
<dbReference type="Pfam" id="PF00459">
    <property type="entry name" value="Inositol_P"/>
    <property type="match status" value="1"/>
</dbReference>
<dbReference type="FunFam" id="3.30.540.10:FF:000003">
    <property type="entry name" value="Inositol-1-monophosphatase"/>
    <property type="match status" value="1"/>
</dbReference>
<organism evidence="8 9">
    <name type="scientific">Allobacillus saliphilus</name>
    <dbReference type="NCBI Taxonomy" id="2912308"/>
    <lineage>
        <taxon>Bacteria</taxon>
        <taxon>Bacillati</taxon>
        <taxon>Bacillota</taxon>
        <taxon>Bacilli</taxon>
        <taxon>Bacillales</taxon>
        <taxon>Bacillaceae</taxon>
        <taxon>Allobacillus</taxon>
    </lineage>
</organism>
<feature type="binding site" evidence="7">
    <location>
        <position position="91"/>
    </location>
    <ligand>
        <name>Mg(2+)</name>
        <dbReference type="ChEBI" id="CHEBI:18420"/>
        <label>1</label>
        <note>catalytic</note>
    </ligand>
</feature>
<dbReference type="Gene3D" id="3.30.540.10">
    <property type="entry name" value="Fructose-1,6-Bisphosphatase, subunit A, domain 1"/>
    <property type="match status" value="1"/>
</dbReference>
<evidence type="ECO:0000256" key="5">
    <source>
        <dbReference type="ARBA" id="ARBA00022801"/>
    </source>
</evidence>
<feature type="binding site" evidence="7">
    <location>
        <position position="92"/>
    </location>
    <ligand>
        <name>Mg(2+)</name>
        <dbReference type="ChEBI" id="CHEBI:18420"/>
        <label>1</label>
        <note>catalytic</note>
    </ligand>
</feature>
<keyword evidence="5" id="KW-0378">Hydrolase</keyword>
<comment type="cofactor">
    <cofactor evidence="2 7">
        <name>Mg(2+)</name>
        <dbReference type="ChEBI" id="CHEBI:18420"/>
    </cofactor>
</comment>
<dbReference type="RefSeq" id="WP_212368839.1">
    <property type="nucleotide sequence ID" value="NZ_JAGSIE010000012.1"/>
</dbReference>
<dbReference type="InterPro" id="IPR000760">
    <property type="entry name" value="Inositol_monophosphatase-like"/>
</dbReference>
<evidence type="ECO:0000256" key="4">
    <source>
        <dbReference type="ARBA" id="ARBA00022723"/>
    </source>
</evidence>
<evidence type="ECO:0000256" key="6">
    <source>
        <dbReference type="ARBA" id="ARBA00022842"/>
    </source>
</evidence>
<dbReference type="GO" id="GO:0008934">
    <property type="term" value="F:inositol monophosphate 1-phosphatase activity"/>
    <property type="evidence" value="ECO:0007669"/>
    <property type="project" value="TreeGrafter"/>
</dbReference>
<evidence type="ECO:0000256" key="1">
    <source>
        <dbReference type="ARBA" id="ARBA00001033"/>
    </source>
</evidence>
<dbReference type="PRINTS" id="PR00377">
    <property type="entry name" value="IMPHPHTASES"/>
</dbReference>
<dbReference type="InterPro" id="IPR020583">
    <property type="entry name" value="Inositol_monoP_metal-BS"/>
</dbReference>
<dbReference type="GO" id="GO:0046872">
    <property type="term" value="F:metal ion binding"/>
    <property type="evidence" value="ECO:0007669"/>
    <property type="project" value="UniProtKB-KW"/>
</dbReference>
<accession>A0A941HT29</accession>
<comment type="catalytic activity">
    <reaction evidence="1">
        <text>a myo-inositol phosphate + H2O = myo-inositol + phosphate</text>
        <dbReference type="Rhea" id="RHEA:24056"/>
        <dbReference type="ChEBI" id="CHEBI:15377"/>
        <dbReference type="ChEBI" id="CHEBI:17268"/>
        <dbReference type="ChEBI" id="CHEBI:43474"/>
        <dbReference type="ChEBI" id="CHEBI:84139"/>
        <dbReference type="EC" id="3.1.3.25"/>
    </reaction>
</comment>
<dbReference type="CDD" id="cd01637">
    <property type="entry name" value="IMPase_like"/>
    <property type="match status" value="1"/>
</dbReference>
<sequence>MDNIEKSNLIDEAKRIIFKASEQIKSHMQRPYEINTKQDRKDLVTEIDERTEKFIIEKIRSSFPDHKIMAEEGTGDHVTSLDGTVWIIDPIDGTMNFIHQKRFFAISIGIYHNGEGVVGLIYDVMDDTLYEGVKSEGAFKNGKKIPELTKEKELKDTLVGINSFWSTPNRRLNEEKIHQLIRDVRGTRSYGSAALEFAYIAEGIIDAYITMRLSPWDIAAGLIIINEVGGKATRVNGEPLDLLKENSVLAANEVVHSGYIEYIEEK</sequence>
<evidence type="ECO:0000256" key="3">
    <source>
        <dbReference type="ARBA" id="ARBA00013106"/>
    </source>
</evidence>
<proteinExistence type="predicted"/>
<dbReference type="EC" id="3.1.3.25" evidence="3"/>
<dbReference type="Gene3D" id="3.40.190.80">
    <property type="match status" value="1"/>
</dbReference>
<evidence type="ECO:0000256" key="2">
    <source>
        <dbReference type="ARBA" id="ARBA00001946"/>
    </source>
</evidence>
<feature type="binding site" evidence="7">
    <location>
        <position position="89"/>
    </location>
    <ligand>
        <name>Mg(2+)</name>
        <dbReference type="ChEBI" id="CHEBI:18420"/>
        <label>1</label>
        <note>catalytic</note>
    </ligand>
</feature>
<dbReference type="AlphaFoldDB" id="A0A941HT29"/>
<dbReference type="EMBL" id="JAGSIE010000012">
    <property type="protein sequence ID" value="MBR7553537.1"/>
    <property type="molecule type" value="Genomic_DNA"/>
</dbReference>
<comment type="caution">
    <text evidence="8">The sequence shown here is derived from an EMBL/GenBank/DDBJ whole genome shotgun (WGS) entry which is preliminary data.</text>
</comment>
<keyword evidence="4 7" id="KW-0479">Metal-binding</keyword>